<dbReference type="Proteomes" id="UP001529275">
    <property type="component" value="Unassembled WGS sequence"/>
</dbReference>
<feature type="transmembrane region" description="Helical" evidence="1">
    <location>
        <begin position="158"/>
        <end position="178"/>
    </location>
</feature>
<dbReference type="EMBL" id="JAUDCK010000013">
    <property type="protein sequence ID" value="MDM8195705.1"/>
    <property type="molecule type" value="Genomic_DNA"/>
</dbReference>
<feature type="transmembrane region" description="Helical" evidence="1">
    <location>
        <begin position="237"/>
        <end position="259"/>
    </location>
</feature>
<feature type="transmembrane region" description="Helical" evidence="1">
    <location>
        <begin position="12"/>
        <end position="33"/>
    </location>
</feature>
<evidence type="ECO:0000256" key="1">
    <source>
        <dbReference type="SAM" id="Phobius"/>
    </source>
</evidence>
<evidence type="ECO:0000313" key="2">
    <source>
        <dbReference type="EMBL" id="MDM8195705.1"/>
    </source>
</evidence>
<accession>A0ABT7UJN5</accession>
<dbReference type="Pfam" id="PF12679">
    <property type="entry name" value="ABC2_membrane_2"/>
    <property type="match status" value="1"/>
</dbReference>
<keyword evidence="1" id="KW-0812">Transmembrane</keyword>
<proteinExistence type="predicted"/>
<organism evidence="2 3">
    <name type="scientific">Massilimicrobiota timonensis</name>
    <dbReference type="NCBI Taxonomy" id="1776392"/>
    <lineage>
        <taxon>Bacteria</taxon>
        <taxon>Bacillati</taxon>
        <taxon>Bacillota</taxon>
        <taxon>Erysipelotrichia</taxon>
        <taxon>Erysipelotrichales</taxon>
        <taxon>Erysipelotrichaceae</taxon>
        <taxon>Massilimicrobiota</taxon>
    </lineage>
</organism>
<keyword evidence="3" id="KW-1185">Reference proteome</keyword>
<sequence length="266" mass="30083">MSWTLYQKELKSNYKILLLFLVVITMYSSIIIAMYDPDMNSSLEILAKSMPQIFAAFGMMNIATTLLDFITNYLYGFILIVFPFLLSVILCYRLIGKYVDHGSMAYLLATPLSRQQFMMTQLMVLLTALVIVVIYAFGFISIYAWLMVKDASIDMISFLSVNIGLLGIHCLLGSLCYLSCALFNEAKLSIGFGAGLGIVFILIQMLSDVSQQFEILNYLTPLTLFDPQSLSSGEYQAFVYVFILFVSALLLFRIGQFLFKKRDLPL</sequence>
<keyword evidence="1" id="KW-1133">Transmembrane helix</keyword>
<feature type="transmembrane region" description="Helical" evidence="1">
    <location>
        <begin position="73"/>
        <end position="95"/>
    </location>
</feature>
<comment type="caution">
    <text evidence="2">The sequence shown here is derived from an EMBL/GenBank/DDBJ whole genome shotgun (WGS) entry which is preliminary data.</text>
</comment>
<evidence type="ECO:0000313" key="3">
    <source>
        <dbReference type="Proteomes" id="UP001529275"/>
    </source>
</evidence>
<feature type="transmembrane region" description="Helical" evidence="1">
    <location>
        <begin position="122"/>
        <end position="146"/>
    </location>
</feature>
<dbReference type="RefSeq" id="WP_289527561.1">
    <property type="nucleotide sequence ID" value="NZ_JAUDCK010000013.1"/>
</dbReference>
<feature type="transmembrane region" description="Helical" evidence="1">
    <location>
        <begin position="190"/>
        <end position="207"/>
    </location>
</feature>
<gene>
    <name evidence="2" type="ORF">QUV98_05180</name>
</gene>
<protein>
    <submittedName>
        <fullName evidence="2">ABC transporter permease subunit</fullName>
    </submittedName>
</protein>
<keyword evidence="1" id="KW-0472">Membrane</keyword>
<reference evidence="3" key="1">
    <citation type="submission" date="2023-06" db="EMBL/GenBank/DDBJ databases">
        <title>Identification and characterization of horizontal gene transfer across gut microbiota members of farm animals based on homology search.</title>
        <authorList>
            <person name="Zeman M."/>
            <person name="Kubasova T."/>
            <person name="Jahodarova E."/>
            <person name="Nykrynova M."/>
            <person name="Rychlik I."/>
        </authorList>
    </citation>
    <scope>NUCLEOTIDE SEQUENCE [LARGE SCALE GENOMIC DNA]</scope>
    <source>
        <strain evidence="3">ET341</strain>
    </source>
</reference>
<name>A0ABT7UJN5_9FIRM</name>